<name>A0A9X2VXJ5_9PSEU</name>
<dbReference type="InterPro" id="IPR016071">
    <property type="entry name" value="Staphylococal_nuclease_OB-fold"/>
</dbReference>
<evidence type="ECO:0000256" key="1">
    <source>
        <dbReference type="SAM" id="MobiDB-lite"/>
    </source>
</evidence>
<dbReference type="Pfam" id="PF05901">
    <property type="entry name" value="Excalibur"/>
    <property type="match status" value="1"/>
</dbReference>
<dbReference type="Proteomes" id="UP001141259">
    <property type="component" value="Unassembled WGS sequence"/>
</dbReference>
<dbReference type="SMART" id="SM00318">
    <property type="entry name" value="SNc"/>
    <property type="match status" value="1"/>
</dbReference>
<feature type="region of interest" description="Disordered" evidence="1">
    <location>
        <begin position="42"/>
        <end position="62"/>
    </location>
</feature>
<feature type="chain" id="PRO_5040956125" evidence="2">
    <location>
        <begin position="30"/>
        <end position="232"/>
    </location>
</feature>
<dbReference type="InterPro" id="IPR035437">
    <property type="entry name" value="SNase_OB-fold_sf"/>
</dbReference>
<organism evidence="5 6">
    <name type="scientific">Umezawaea endophytica</name>
    <dbReference type="NCBI Taxonomy" id="1654476"/>
    <lineage>
        <taxon>Bacteria</taxon>
        <taxon>Bacillati</taxon>
        <taxon>Actinomycetota</taxon>
        <taxon>Actinomycetes</taxon>
        <taxon>Pseudonocardiales</taxon>
        <taxon>Pseudonocardiaceae</taxon>
        <taxon>Umezawaea</taxon>
    </lineage>
</organism>
<evidence type="ECO:0000259" key="4">
    <source>
        <dbReference type="SMART" id="SM00894"/>
    </source>
</evidence>
<feature type="compositionally biased region" description="Low complexity" evidence="1">
    <location>
        <begin position="42"/>
        <end position="59"/>
    </location>
</feature>
<dbReference type="SUPFAM" id="SSF50199">
    <property type="entry name" value="Staphylococcal nuclease"/>
    <property type="match status" value="1"/>
</dbReference>
<feature type="signal peptide" evidence="2">
    <location>
        <begin position="1"/>
        <end position="29"/>
    </location>
</feature>
<feature type="domain" description="TNase-like" evidence="3">
    <location>
        <begin position="61"/>
        <end position="170"/>
    </location>
</feature>
<evidence type="ECO:0000259" key="3">
    <source>
        <dbReference type="SMART" id="SM00318"/>
    </source>
</evidence>
<sequence>MPSTPPVAPRWRRGAVPFLLALLCAGGCASKTDLTAAIQVTTPSSTPSTAPMLTTTTGAPPQPTMEVADVVDGRTLVSSDGRTVQIAGLAVPGECWARAATEFTRKTLNGKTVKYSTTFGTSAVVIMPDGSDFAVEAVRRGMGRAEPGSTTSLKSAQSAAEQAGLGLWGGECGGKDTVDQAGAQNQKQSGSDDVYFASCDAARRAGLGPIVTGQPGYGKHLDPDGDGIACDR</sequence>
<keyword evidence="6" id="KW-1185">Reference proteome</keyword>
<keyword evidence="2" id="KW-0732">Signal</keyword>
<dbReference type="EMBL" id="JANYMP010000043">
    <property type="protein sequence ID" value="MCS7484257.1"/>
    <property type="molecule type" value="Genomic_DNA"/>
</dbReference>
<accession>A0A9X2VXJ5</accession>
<feature type="compositionally biased region" description="Basic and acidic residues" evidence="1">
    <location>
        <begin position="219"/>
        <end position="232"/>
    </location>
</feature>
<evidence type="ECO:0000313" key="6">
    <source>
        <dbReference type="Proteomes" id="UP001141259"/>
    </source>
</evidence>
<proteinExistence type="predicted"/>
<gene>
    <name evidence="5" type="ORF">NZH93_46140</name>
</gene>
<feature type="domain" description="Excalibur calcium-binding" evidence="4">
    <location>
        <begin position="195"/>
        <end position="231"/>
    </location>
</feature>
<reference evidence="5" key="1">
    <citation type="submission" date="2022-08" db="EMBL/GenBank/DDBJ databases">
        <authorList>
            <person name="Tistechok S."/>
            <person name="Samborskyy M."/>
            <person name="Roman I."/>
        </authorList>
    </citation>
    <scope>NUCLEOTIDE SEQUENCE</scope>
    <source>
        <strain evidence="5">DSM 103496</strain>
    </source>
</reference>
<dbReference type="SMART" id="SM00894">
    <property type="entry name" value="Excalibur"/>
    <property type="match status" value="1"/>
</dbReference>
<dbReference type="AlphaFoldDB" id="A0A9X2VXJ5"/>
<evidence type="ECO:0000256" key="2">
    <source>
        <dbReference type="SAM" id="SignalP"/>
    </source>
</evidence>
<dbReference type="Gene3D" id="2.40.50.90">
    <property type="match status" value="1"/>
</dbReference>
<evidence type="ECO:0000313" key="5">
    <source>
        <dbReference type="EMBL" id="MCS7484257.1"/>
    </source>
</evidence>
<feature type="region of interest" description="Disordered" evidence="1">
    <location>
        <begin position="213"/>
        <end position="232"/>
    </location>
</feature>
<dbReference type="InterPro" id="IPR008613">
    <property type="entry name" value="Excalibur_Ca-bd_domain"/>
</dbReference>
<comment type="caution">
    <text evidence="5">The sequence shown here is derived from an EMBL/GenBank/DDBJ whole genome shotgun (WGS) entry which is preliminary data.</text>
</comment>
<protein>
    <submittedName>
        <fullName evidence="5">Excalibur calcium-binding domain-containing protein</fullName>
    </submittedName>
</protein>
<dbReference type="RefSeq" id="WP_259629706.1">
    <property type="nucleotide sequence ID" value="NZ_JANYMP010000043.1"/>
</dbReference>